<dbReference type="EMBL" id="ML743591">
    <property type="protein sequence ID" value="KAE8135689.1"/>
    <property type="molecule type" value="Genomic_DNA"/>
</dbReference>
<dbReference type="RefSeq" id="XP_031911752.1">
    <property type="nucleotide sequence ID" value="XM_032060342.1"/>
</dbReference>
<reference evidence="2 3" key="1">
    <citation type="submission" date="2019-04" db="EMBL/GenBank/DDBJ databases">
        <title>Friends and foes A comparative genomics study of 23 Aspergillus species from section Flavi.</title>
        <authorList>
            <consortium name="DOE Joint Genome Institute"/>
            <person name="Kjaerbolling I."/>
            <person name="Vesth T."/>
            <person name="Frisvad J.C."/>
            <person name="Nybo J.L."/>
            <person name="Theobald S."/>
            <person name="Kildgaard S."/>
            <person name="Isbrandt T."/>
            <person name="Kuo A."/>
            <person name="Sato A."/>
            <person name="Lyhne E.K."/>
            <person name="Kogle M.E."/>
            <person name="Wiebenga A."/>
            <person name="Kun R.S."/>
            <person name="Lubbers R.J."/>
            <person name="Makela M.R."/>
            <person name="Barry K."/>
            <person name="Chovatia M."/>
            <person name="Clum A."/>
            <person name="Daum C."/>
            <person name="Haridas S."/>
            <person name="He G."/>
            <person name="LaButti K."/>
            <person name="Lipzen A."/>
            <person name="Mondo S."/>
            <person name="Riley R."/>
            <person name="Salamov A."/>
            <person name="Simmons B.A."/>
            <person name="Magnuson J.K."/>
            <person name="Henrissat B."/>
            <person name="Mortensen U.H."/>
            <person name="Larsen T.O."/>
            <person name="Devries R.P."/>
            <person name="Grigoriev I.V."/>
            <person name="Machida M."/>
            <person name="Baker S.E."/>
            <person name="Andersen M.R."/>
        </authorList>
    </citation>
    <scope>NUCLEOTIDE SEQUENCE [LARGE SCALE GENOMIC DNA]</scope>
    <source>
        <strain evidence="2 3">CBS 117625</strain>
    </source>
</reference>
<name>A0A5N6SPA3_ASPPS</name>
<keyword evidence="3" id="KW-1185">Reference proteome</keyword>
<sequence length="122" mass="13398">MVLDCAIDVCLPASFVTHSNRFADILTRVGYVTPLSLSIVSCPLLLWSEAITMIFLYRVIQKSVYLTIPCDNDPVIGGRPSVIITLLLTQARDTPQLISTGLSQEPPPEAFTMHPDQRGTNP</sequence>
<proteinExistence type="predicted"/>
<dbReference type="OrthoDB" id="10431751at2759"/>
<organism evidence="2 3">
    <name type="scientific">Aspergillus pseudotamarii</name>
    <dbReference type="NCBI Taxonomy" id="132259"/>
    <lineage>
        <taxon>Eukaryota</taxon>
        <taxon>Fungi</taxon>
        <taxon>Dikarya</taxon>
        <taxon>Ascomycota</taxon>
        <taxon>Pezizomycotina</taxon>
        <taxon>Eurotiomycetes</taxon>
        <taxon>Eurotiomycetidae</taxon>
        <taxon>Eurotiales</taxon>
        <taxon>Aspergillaceae</taxon>
        <taxon>Aspergillus</taxon>
        <taxon>Aspergillus subgen. Circumdati</taxon>
    </lineage>
</organism>
<evidence type="ECO:0000313" key="2">
    <source>
        <dbReference type="EMBL" id="KAE8135689.1"/>
    </source>
</evidence>
<evidence type="ECO:0000313" key="3">
    <source>
        <dbReference type="Proteomes" id="UP000325672"/>
    </source>
</evidence>
<feature type="region of interest" description="Disordered" evidence="1">
    <location>
        <begin position="98"/>
        <end position="122"/>
    </location>
</feature>
<accession>A0A5N6SPA3</accession>
<dbReference type="Proteomes" id="UP000325672">
    <property type="component" value="Unassembled WGS sequence"/>
</dbReference>
<gene>
    <name evidence="2" type="ORF">BDV38DRAFT_284768</name>
</gene>
<dbReference type="GeneID" id="43644552"/>
<dbReference type="AlphaFoldDB" id="A0A5N6SPA3"/>
<evidence type="ECO:0000256" key="1">
    <source>
        <dbReference type="SAM" id="MobiDB-lite"/>
    </source>
</evidence>
<protein>
    <submittedName>
        <fullName evidence="2">Uncharacterized protein</fullName>
    </submittedName>
</protein>